<sequence length="138" mass="15283">MNKDTTSWKQSRRDSEDSKVNWGLLDLDRDREADIADLFHARRGGPVGLGDIGAAQALPAIDHRMIFGTLVPRPFLLGTLSDVIQAEVTGDDVINLGFGPILDLLGKDLEAGNPNRAFVLHDQVVPRWRHTIGELHLR</sequence>
<evidence type="ECO:0000313" key="2">
    <source>
        <dbReference type="Proteomes" id="UP000466442"/>
    </source>
</evidence>
<proteinExistence type="predicted"/>
<evidence type="ECO:0000313" key="1">
    <source>
        <dbReference type="EMBL" id="KAF6204440.1"/>
    </source>
</evidence>
<organism evidence="1 2">
    <name type="scientific">Apolygus lucorum</name>
    <name type="common">Small green plant bug</name>
    <name type="synonym">Lygocoris lucorum</name>
    <dbReference type="NCBI Taxonomy" id="248454"/>
    <lineage>
        <taxon>Eukaryota</taxon>
        <taxon>Metazoa</taxon>
        <taxon>Ecdysozoa</taxon>
        <taxon>Arthropoda</taxon>
        <taxon>Hexapoda</taxon>
        <taxon>Insecta</taxon>
        <taxon>Pterygota</taxon>
        <taxon>Neoptera</taxon>
        <taxon>Paraneoptera</taxon>
        <taxon>Hemiptera</taxon>
        <taxon>Heteroptera</taxon>
        <taxon>Panheteroptera</taxon>
        <taxon>Cimicomorpha</taxon>
        <taxon>Miridae</taxon>
        <taxon>Mirini</taxon>
        <taxon>Apolygus</taxon>
    </lineage>
</organism>
<gene>
    <name evidence="1" type="ORF">GE061_002781</name>
</gene>
<accession>A0A8S9X5S4</accession>
<reference evidence="1" key="1">
    <citation type="journal article" date="2021" name="Mol. Ecol. Resour.">
        <title>Apolygus lucorum genome provides insights into omnivorousness and mesophyll feeding.</title>
        <authorList>
            <person name="Liu Y."/>
            <person name="Liu H."/>
            <person name="Wang H."/>
            <person name="Huang T."/>
            <person name="Liu B."/>
            <person name="Yang B."/>
            <person name="Yin L."/>
            <person name="Li B."/>
            <person name="Zhang Y."/>
            <person name="Zhang S."/>
            <person name="Jiang F."/>
            <person name="Zhang X."/>
            <person name="Ren Y."/>
            <person name="Wang B."/>
            <person name="Wang S."/>
            <person name="Lu Y."/>
            <person name="Wu K."/>
            <person name="Fan W."/>
            <person name="Wang G."/>
        </authorList>
    </citation>
    <scope>NUCLEOTIDE SEQUENCE</scope>
    <source>
        <strain evidence="1">12Hb</strain>
    </source>
</reference>
<comment type="caution">
    <text evidence="1">The sequence shown here is derived from an EMBL/GenBank/DDBJ whole genome shotgun (WGS) entry which is preliminary data.</text>
</comment>
<name>A0A8S9X5S4_APOLU</name>
<dbReference type="Proteomes" id="UP000466442">
    <property type="component" value="Unassembled WGS sequence"/>
</dbReference>
<dbReference type="EMBL" id="WIXP02000010">
    <property type="protein sequence ID" value="KAF6204440.1"/>
    <property type="molecule type" value="Genomic_DNA"/>
</dbReference>
<keyword evidence="2" id="KW-1185">Reference proteome</keyword>
<protein>
    <submittedName>
        <fullName evidence="1">Uncharacterized protein</fullName>
    </submittedName>
</protein>
<dbReference type="AlphaFoldDB" id="A0A8S9X5S4"/>